<dbReference type="PANTHER" id="PTHR34703">
    <property type="entry name" value="ANTIPORTER SUBUNIT MNHG2-RELATED"/>
    <property type="match status" value="1"/>
</dbReference>
<dbReference type="AlphaFoldDB" id="A0A2R8A660"/>
<sequence length="118" mass="12422">MLEWIAAGLVLTGGIFAFIAALGLVNMPDVYIRMHASTKAGTLGVGLICSAFMVLAGTWTGVIEGGIIIIFMLVTAPIGAHLIGRAAFHAGVPFDRRTSFEDGCENYGAPRHATESKE</sequence>
<keyword evidence="1" id="KW-0472">Membrane</keyword>
<dbReference type="NCBIfam" id="NF009314">
    <property type="entry name" value="PRK12674.1-2"/>
    <property type="match status" value="1"/>
</dbReference>
<dbReference type="EMBL" id="OMKW01000001">
    <property type="protein sequence ID" value="SPF27724.1"/>
    <property type="molecule type" value="Genomic_DNA"/>
</dbReference>
<dbReference type="RefSeq" id="WP_108780507.1">
    <property type="nucleotide sequence ID" value="NZ_OMKW01000001.1"/>
</dbReference>
<evidence type="ECO:0000256" key="1">
    <source>
        <dbReference type="SAM" id="Phobius"/>
    </source>
</evidence>
<name>A0A2R8A660_9RHOB</name>
<dbReference type="Pfam" id="PF03334">
    <property type="entry name" value="PhaG_MnhG_YufB"/>
    <property type="match status" value="1"/>
</dbReference>
<dbReference type="OrthoDB" id="4427992at2"/>
<dbReference type="InterPro" id="IPR005133">
    <property type="entry name" value="PhaG_MnhG_YufB"/>
</dbReference>
<organism evidence="2 3">
    <name type="scientific">Pontivivens insulae</name>
    <dbReference type="NCBI Taxonomy" id="1639689"/>
    <lineage>
        <taxon>Bacteria</taxon>
        <taxon>Pseudomonadati</taxon>
        <taxon>Pseudomonadota</taxon>
        <taxon>Alphaproteobacteria</taxon>
        <taxon>Rhodobacterales</taxon>
        <taxon>Paracoccaceae</taxon>
        <taxon>Pontivivens</taxon>
    </lineage>
</organism>
<dbReference type="PANTHER" id="PTHR34703:SF1">
    <property type="entry name" value="ANTIPORTER SUBUNIT MNHG2-RELATED"/>
    <property type="match status" value="1"/>
</dbReference>
<keyword evidence="1" id="KW-0812">Transmembrane</keyword>
<feature type="transmembrane region" description="Helical" evidence="1">
    <location>
        <begin position="6"/>
        <end position="28"/>
    </location>
</feature>
<feature type="transmembrane region" description="Helical" evidence="1">
    <location>
        <begin position="65"/>
        <end position="88"/>
    </location>
</feature>
<dbReference type="Proteomes" id="UP000244932">
    <property type="component" value="Unassembled WGS sequence"/>
</dbReference>
<evidence type="ECO:0000313" key="3">
    <source>
        <dbReference type="Proteomes" id="UP000244932"/>
    </source>
</evidence>
<gene>
    <name evidence="2" type="primary">mrpG</name>
    <name evidence="2" type="ORF">POI8812_00017</name>
</gene>
<reference evidence="2 3" key="1">
    <citation type="submission" date="2018-03" db="EMBL/GenBank/DDBJ databases">
        <authorList>
            <person name="Keele B.F."/>
        </authorList>
    </citation>
    <scope>NUCLEOTIDE SEQUENCE [LARGE SCALE GENOMIC DNA]</scope>
    <source>
        <strain evidence="2 3">CeCT 8812</strain>
    </source>
</reference>
<evidence type="ECO:0000313" key="2">
    <source>
        <dbReference type="EMBL" id="SPF27724.1"/>
    </source>
</evidence>
<protein>
    <submittedName>
        <fullName evidence="2">Na(+)/H(+) antiporter subunit G</fullName>
    </submittedName>
</protein>
<proteinExistence type="predicted"/>
<dbReference type="NCBIfam" id="TIGR01300">
    <property type="entry name" value="CPA3_mnhG_phaG"/>
    <property type="match status" value="1"/>
</dbReference>
<feature type="transmembrane region" description="Helical" evidence="1">
    <location>
        <begin position="40"/>
        <end position="59"/>
    </location>
</feature>
<dbReference type="GO" id="GO:0015385">
    <property type="term" value="F:sodium:proton antiporter activity"/>
    <property type="evidence" value="ECO:0007669"/>
    <property type="project" value="TreeGrafter"/>
</dbReference>
<accession>A0A2R8A660</accession>
<keyword evidence="1" id="KW-1133">Transmembrane helix</keyword>
<keyword evidence="3" id="KW-1185">Reference proteome</keyword>